<reference evidence="2 3" key="1">
    <citation type="journal article" date="2024" name="BMC Genomics">
        <title>De novo assembly and annotation of Popillia japonica's genome with initial clues to its potential as an invasive pest.</title>
        <authorList>
            <person name="Cucini C."/>
            <person name="Boschi S."/>
            <person name="Funari R."/>
            <person name="Cardaioli E."/>
            <person name="Iannotti N."/>
            <person name="Marturano G."/>
            <person name="Paoli F."/>
            <person name="Bruttini M."/>
            <person name="Carapelli A."/>
            <person name="Frati F."/>
            <person name="Nardi F."/>
        </authorList>
    </citation>
    <scope>NUCLEOTIDE SEQUENCE [LARGE SCALE GENOMIC DNA]</scope>
    <source>
        <strain evidence="2">DMR45628</strain>
    </source>
</reference>
<evidence type="ECO:0000313" key="3">
    <source>
        <dbReference type="Proteomes" id="UP001458880"/>
    </source>
</evidence>
<evidence type="ECO:0000313" key="2">
    <source>
        <dbReference type="EMBL" id="KAK9747002.1"/>
    </source>
</evidence>
<feature type="compositionally biased region" description="Basic and acidic residues" evidence="1">
    <location>
        <begin position="23"/>
        <end position="63"/>
    </location>
</feature>
<proteinExistence type="predicted"/>
<accession>A0AAW1MHY6</accession>
<evidence type="ECO:0000256" key="1">
    <source>
        <dbReference type="SAM" id="MobiDB-lite"/>
    </source>
</evidence>
<gene>
    <name evidence="2" type="ORF">QE152_g5724</name>
</gene>
<name>A0AAW1MHY6_POPJA</name>
<dbReference type="EMBL" id="JASPKY010000035">
    <property type="protein sequence ID" value="KAK9747002.1"/>
    <property type="molecule type" value="Genomic_DNA"/>
</dbReference>
<keyword evidence="3" id="KW-1185">Reference proteome</keyword>
<protein>
    <submittedName>
        <fullName evidence="2">Uncharacterized protein</fullName>
    </submittedName>
</protein>
<comment type="caution">
    <text evidence="2">The sequence shown here is derived from an EMBL/GenBank/DDBJ whole genome shotgun (WGS) entry which is preliminary data.</text>
</comment>
<dbReference type="AlphaFoldDB" id="A0AAW1MHY6"/>
<feature type="region of interest" description="Disordered" evidence="1">
    <location>
        <begin position="16"/>
        <end position="65"/>
    </location>
</feature>
<organism evidence="2 3">
    <name type="scientific">Popillia japonica</name>
    <name type="common">Japanese beetle</name>
    <dbReference type="NCBI Taxonomy" id="7064"/>
    <lineage>
        <taxon>Eukaryota</taxon>
        <taxon>Metazoa</taxon>
        <taxon>Ecdysozoa</taxon>
        <taxon>Arthropoda</taxon>
        <taxon>Hexapoda</taxon>
        <taxon>Insecta</taxon>
        <taxon>Pterygota</taxon>
        <taxon>Neoptera</taxon>
        <taxon>Endopterygota</taxon>
        <taxon>Coleoptera</taxon>
        <taxon>Polyphaga</taxon>
        <taxon>Scarabaeiformia</taxon>
        <taxon>Scarabaeidae</taxon>
        <taxon>Rutelinae</taxon>
        <taxon>Popillia</taxon>
    </lineage>
</organism>
<sequence>MSRLVTVCRTAALLRVSNSEGSKIQEEDSEETPKTDPRRPPERLPKSGLEEEDSPKKEVETQPRRYVSNCSNISYTGL</sequence>
<dbReference type="Proteomes" id="UP001458880">
    <property type="component" value="Unassembled WGS sequence"/>
</dbReference>